<evidence type="ECO:0000256" key="11">
    <source>
        <dbReference type="SAM" id="MobiDB-lite"/>
    </source>
</evidence>
<comment type="subcellular location">
    <subcellularLocation>
        <location evidence="1 10">Nucleus</location>
    </subcellularLocation>
</comment>
<dbReference type="Pfam" id="PF22951">
    <property type="entry name" value="3HBD"/>
    <property type="match status" value="1"/>
</dbReference>
<dbReference type="Gene3D" id="2.60.40.1970">
    <property type="entry name" value="YEATS domain"/>
    <property type="match status" value="1"/>
</dbReference>
<feature type="region of interest" description="Disordered" evidence="11">
    <location>
        <begin position="115"/>
        <end position="200"/>
    </location>
</feature>
<dbReference type="GO" id="GO:0005634">
    <property type="term" value="C:nucleus"/>
    <property type="evidence" value="ECO:0007669"/>
    <property type="project" value="UniProtKB-SubCell"/>
</dbReference>
<dbReference type="Pfam" id="PF03366">
    <property type="entry name" value="YEATS"/>
    <property type="match status" value="1"/>
</dbReference>
<keyword evidence="5" id="KW-0175">Coiled coil</keyword>
<feature type="compositionally biased region" description="Polar residues" evidence="11">
    <location>
        <begin position="119"/>
        <end position="147"/>
    </location>
</feature>
<evidence type="ECO:0000313" key="14">
    <source>
        <dbReference type="Proteomes" id="UP000694522"/>
    </source>
</evidence>
<evidence type="ECO:0000256" key="5">
    <source>
        <dbReference type="ARBA" id="ARBA00023054"/>
    </source>
</evidence>
<evidence type="ECO:0000259" key="12">
    <source>
        <dbReference type="PROSITE" id="PS51037"/>
    </source>
</evidence>
<sequence>MSGMKRVIVEKDPDYEDITITHPSKRHKAAEQSARDVAVQKIETIIKEQFAVEMKNKEHEIEVIDQRLIEARRMMDKLRACIVANYYASAGLLKAGEGTRSSDATILNHPSIKKFLESPSRSSSPANQGSDTPSANHSESDSLSQHNDFLLDKDNGNLDADERLTNSLDQRQSRNTGRDSSGVSSSQKPGQRNAGLSNDETSRLYVKKTIVVGNVSKYIPPDKREENDQSTHKWMVYVRGSRREPSINHFVKKVWFFLHPSYKPNDLVEVREPPFHLTRRGWGEFPVRVQIHFKDSQNKRIDIIHNLKLDRTYTGLQTLGAETVVDVELHRHSLGEEYLFSQSSESDLSDVPTSLPLPLSIPAPVKASSPIKQLRDASPDASVDKGFPGNAETERHATFYSLPSSIERTPTKLATQKVAFGSHGNSAFQPIAASCKIVPQGQSPSPAESPGKSFQPITMSCKIVSGSPISTPSPSPLPRTPTTTPVHMKQGSTSSVINNPYVIVDKPGQMVGAATTSTGSPTSKLASACQASHGTGSPVSKTHGSSFVTSAVKVIIKQEPGELPQQPQLPVTGTTTQSAVQQYVTVKGSHMLALSPQKPVVSTGEGTVQSKVVGVPVGSALQSTVKQAVAISGGQILVAKSSSSVAKTVGPKQVVTQGVAKAIVSGGGGTIVAQPVQTITKAQVSSTGAQKSTSQGSVMATLQLPATNLANLANLPPGTKLYLTTNSKNPSGKGKLLLIPQGAILRATNNASLQSGSSTNSGGGGGTQSTSSNLSQHLTYTSYILKQTPQGTFLVGQPSPQSSGKQLTPASVVQGSVGVGASSTQGQALKVITGQKTALFTQAAAGGQTSLVKISDGSIKSVPASSQLSKPGTTVLRVSGGVITTAAAPAMALPTNGVAQQIDNAGSSSLSSGTSAAKTSGQQHQICISQSQSTSSVVNKTATSTVVSVASLMTTPTPVTGKAAVSGLLKIHSNQSSPQQAVLTVPSQLKQLGVNTASGGVQTILMPMNKVIQSLTTSKVSAITAASTLVPSSTTASITKVKMEPDSTGQNCSSVGTQEGQAAVKTEESSDLGNYIINIEYLENVQQLLTAIVKKVPLIAEKSEDASSFCACSVEQYYSWNIGKRRAAEWQRAMTVKKILQEIIEKHPRFHNITPLKTKHVVHWCRCHGYTPPDPETLQNDEDSIEDVLTQIDNEPECPSSYSSGEELCRKLEELQQFLKREPEHEEEVDVLNFSEPLKINIKKEQEEKQEEMKFYLGSLPASEFVRDAAEKIGISFQPAEVQKNVYASVIEDMILKATEQLMSDILRQALAVAYQTAPHNRTPREITVMNIHKAICNIPFLDFLTNKHMKILNEEQ</sequence>
<dbReference type="GO" id="GO:0051726">
    <property type="term" value="P:regulation of cell cycle"/>
    <property type="evidence" value="ECO:0007669"/>
    <property type="project" value="UniProtKB-ARBA"/>
</dbReference>
<comment type="subunit">
    <text evidence="8">Component of the ADA2A-containing complex (ATAC), composed of KAT14, KAT2A, TADA2L, TADA3L, ZZ3, MBIP, WDR5, YEATS2, SGF29 and DR1.</text>
</comment>
<dbReference type="PANTHER" id="PTHR23195">
    <property type="entry name" value="YEATS DOMAIN"/>
    <property type="match status" value="1"/>
</dbReference>
<accession>A0A8B9IT45</accession>
<evidence type="ECO:0000256" key="3">
    <source>
        <dbReference type="ARBA" id="ARBA00022553"/>
    </source>
</evidence>
<evidence type="ECO:0000256" key="8">
    <source>
        <dbReference type="ARBA" id="ARBA00065122"/>
    </source>
</evidence>
<evidence type="ECO:0000256" key="7">
    <source>
        <dbReference type="ARBA" id="ARBA00060245"/>
    </source>
</evidence>
<feature type="compositionally biased region" description="Basic and acidic residues" evidence="11">
    <location>
        <begin position="149"/>
        <end position="164"/>
    </location>
</feature>
<reference evidence="13" key="2">
    <citation type="submission" date="2025-09" db="UniProtKB">
        <authorList>
            <consortium name="Ensembl"/>
        </authorList>
    </citation>
    <scope>IDENTIFICATION</scope>
</reference>
<reference evidence="13" key="1">
    <citation type="submission" date="2025-08" db="UniProtKB">
        <authorList>
            <consortium name="Ensembl"/>
        </authorList>
    </citation>
    <scope>IDENTIFICATION</scope>
</reference>
<feature type="region of interest" description="Disordered" evidence="11">
    <location>
        <begin position="753"/>
        <end position="772"/>
    </location>
</feature>
<dbReference type="FunFam" id="2.60.40.1970:FF:000001">
    <property type="entry name" value="YEATS domain containing 2"/>
    <property type="match status" value="1"/>
</dbReference>
<dbReference type="GO" id="GO:0006355">
    <property type="term" value="P:regulation of DNA-templated transcription"/>
    <property type="evidence" value="ECO:0007669"/>
    <property type="project" value="InterPro"/>
</dbReference>
<dbReference type="InterPro" id="IPR005033">
    <property type="entry name" value="YEATS"/>
</dbReference>
<dbReference type="InterPro" id="IPR055129">
    <property type="entry name" value="YEATS_dom"/>
</dbReference>
<keyword evidence="4" id="KW-0832">Ubl conjugation</keyword>
<organism evidence="13 14">
    <name type="scientific">Amazona collaria</name>
    <name type="common">yellow-billed parrot</name>
    <dbReference type="NCBI Taxonomy" id="241587"/>
    <lineage>
        <taxon>Eukaryota</taxon>
        <taxon>Metazoa</taxon>
        <taxon>Chordata</taxon>
        <taxon>Craniata</taxon>
        <taxon>Vertebrata</taxon>
        <taxon>Euteleostomi</taxon>
        <taxon>Archelosauria</taxon>
        <taxon>Archosauria</taxon>
        <taxon>Dinosauria</taxon>
        <taxon>Saurischia</taxon>
        <taxon>Theropoda</taxon>
        <taxon>Coelurosauria</taxon>
        <taxon>Aves</taxon>
        <taxon>Neognathae</taxon>
        <taxon>Neoaves</taxon>
        <taxon>Telluraves</taxon>
        <taxon>Australaves</taxon>
        <taxon>Psittaciformes</taxon>
        <taxon>Psittacidae</taxon>
        <taxon>Amazona</taxon>
    </lineage>
</organism>
<evidence type="ECO:0000313" key="13">
    <source>
        <dbReference type="Ensembl" id="ENSACOP00000003512.1"/>
    </source>
</evidence>
<dbReference type="PROSITE" id="PS51037">
    <property type="entry name" value="YEATS"/>
    <property type="match status" value="1"/>
</dbReference>
<keyword evidence="6 10" id="KW-0539">Nucleus</keyword>
<name>A0A8B9IT45_9PSIT</name>
<feature type="compositionally biased region" description="Polar residues" evidence="11">
    <location>
        <begin position="165"/>
        <end position="199"/>
    </location>
</feature>
<dbReference type="InterPro" id="IPR055127">
    <property type="entry name" value="YEATS2_3HBD"/>
</dbReference>
<comment type="function">
    <text evidence="7">Chromatin reader component of the ATAC complex, a complex with histone acetyltransferase activity on histones H3 and H4. YEATS2 specifically recognizes and binds histone H3 crotonylated at 'Lys-27' (H3K27cr). Crotonylation marks active promoters and enhancers and confers resistance to transcriptional repressors.</text>
</comment>
<dbReference type="Proteomes" id="UP000694522">
    <property type="component" value="Unplaced"/>
</dbReference>
<evidence type="ECO:0000256" key="6">
    <source>
        <dbReference type="ARBA" id="ARBA00023242"/>
    </source>
</evidence>
<evidence type="ECO:0000256" key="2">
    <source>
        <dbReference type="ARBA" id="ARBA00022499"/>
    </source>
</evidence>
<dbReference type="GO" id="GO:0070461">
    <property type="term" value="C:SAGA-type complex"/>
    <property type="evidence" value="ECO:0007669"/>
    <property type="project" value="UniProtKB-ARBA"/>
</dbReference>
<evidence type="ECO:0000256" key="1">
    <source>
        <dbReference type="ARBA" id="ARBA00004123"/>
    </source>
</evidence>
<feature type="region of interest" description="Disordered" evidence="11">
    <location>
        <begin position="467"/>
        <end position="492"/>
    </location>
</feature>
<keyword evidence="2" id="KW-1017">Isopeptide bond</keyword>
<evidence type="ECO:0000256" key="4">
    <source>
        <dbReference type="ARBA" id="ARBA00022843"/>
    </source>
</evidence>
<dbReference type="InterPro" id="IPR038704">
    <property type="entry name" value="YEAST_sf"/>
</dbReference>
<proteinExistence type="predicted"/>
<feature type="region of interest" description="Disordered" evidence="11">
    <location>
        <begin position="368"/>
        <end position="390"/>
    </location>
</feature>
<dbReference type="Ensembl" id="ENSACOT00000003640.1">
    <property type="protein sequence ID" value="ENSACOP00000003512.1"/>
    <property type="gene ID" value="ENSACOG00000002451.1"/>
</dbReference>
<protein>
    <recommendedName>
        <fullName evidence="9">YEATS domain-containing protein 2</fullName>
    </recommendedName>
</protein>
<keyword evidence="14" id="KW-1185">Reference proteome</keyword>
<evidence type="ECO:0000256" key="10">
    <source>
        <dbReference type="PROSITE-ProRule" id="PRU00376"/>
    </source>
</evidence>
<evidence type="ECO:0000256" key="9">
    <source>
        <dbReference type="ARBA" id="ARBA00068329"/>
    </source>
</evidence>
<dbReference type="CDD" id="cd16907">
    <property type="entry name" value="YEATS_YEATS2_like"/>
    <property type="match status" value="1"/>
</dbReference>
<keyword evidence="3" id="KW-0597">Phosphoprotein</keyword>
<feature type="domain" description="YEATS" evidence="12">
    <location>
        <begin position="200"/>
        <end position="345"/>
    </location>
</feature>